<proteinExistence type="predicted"/>
<protein>
    <submittedName>
        <fullName evidence="2">Uncharacterized protein</fullName>
    </submittedName>
</protein>
<dbReference type="Proteomes" id="UP000191686">
    <property type="component" value="Unassembled WGS sequence"/>
</dbReference>
<dbReference type="RefSeq" id="WP_046196952.1">
    <property type="nucleotide sequence ID" value="NZ_JANLBS010000054.1"/>
</dbReference>
<evidence type="ECO:0000313" key="2">
    <source>
        <dbReference type="EMBL" id="MCW3712596.1"/>
    </source>
</evidence>
<dbReference type="AlphaFoldDB" id="A0ABD4UDV3"/>
<feature type="transmembrane region" description="Helical" evidence="1">
    <location>
        <begin position="17"/>
        <end position="34"/>
    </location>
</feature>
<keyword evidence="1" id="KW-0812">Transmembrane</keyword>
<name>A0ABD4UDV3_9BURK</name>
<comment type="caution">
    <text evidence="2">The sequence shown here is derived from an EMBL/GenBank/DDBJ whole genome shotgun (WGS) entry which is preliminary data.</text>
</comment>
<organism evidence="2 3">
    <name type="scientific">Burkholderia cenocepacia</name>
    <dbReference type="NCBI Taxonomy" id="95486"/>
    <lineage>
        <taxon>Bacteria</taxon>
        <taxon>Pseudomonadati</taxon>
        <taxon>Pseudomonadota</taxon>
        <taxon>Betaproteobacteria</taxon>
        <taxon>Burkholderiales</taxon>
        <taxon>Burkholderiaceae</taxon>
        <taxon>Burkholderia</taxon>
        <taxon>Burkholderia cepacia complex</taxon>
    </lineage>
</organism>
<evidence type="ECO:0000256" key="1">
    <source>
        <dbReference type="SAM" id="Phobius"/>
    </source>
</evidence>
<dbReference type="EMBL" id="JYMX02000010">
    <property type="protein sequence ID" value="MCW3712596.1"/>
    <property type="molecule type" value="Genomic_DNA"/>
</dbReference>
<keyword evidence="1" id="KW-1133">Transmembrane helix</keyword>
<reference evidence="2 3" key="1">
    <citation type="journal article" date="2017" name="Front. Microbiol.">
        <title>Genomics reveals a unique clone of Burkholderia cenocepacia harbouring an actively excising novel genomic island.</title>
        <authorList>
            <person name="Patil P."/>
            <person name="Mali S."/>
            <person name="Midha S."/>
            <person name="Gautam V."/>
            <person name="Dash L."/>
            <person name="Kumar S."/>
            <person name="Shastri J."/>
            <person name="Singhal L."/>
            <person name="Patil P.B."/>
        </authorList>
    </citation>
    <scope>NUCLEOTIDE SEQUENCE [LARGE SCALE GENOMIC DNA]</scope>
    <source>
        <strain evidence="2 3">BC-19</strain>
    </source>
</reference>
<keyword evidence="1" id="KW-0472">Membrane</keyword>
<feature type="transmembrane region" description="Helical" evidence="1">
    <location>
        <begin position="40"/>
        <end position="60"/>
    </location>
</feature>
<reference evidence="2 3" key="2">
    <citation type="journal article" date="2017" name="Front. Microbiol.">
        <title>Genomics Reveals a Unique Clone of Burkholderia cenocepacia Harboring an Actively Excising Novel Genomic Island.</title>
        <authorList>
            <person name="Patil P.P."/>
            <person name="Mali S."/>
            <person name="Midha S."/>
            <person name="Gautam V."/>
            <person name="Dash L."/>
            <person name="Kumar S."/>
            <person name="Shastri J."/>
            <person name="Singhal L."/>
            <person name="Patil P.B."/>
        </authorList>
    </citation>
    <scope>NUCLEOTIDE SEQUENCE [LARGE SCALE GENOMIC DNA]</scope>
    <source>
        <strain evidence="2 3">BC-19</strain>
    </source>
</reference>
<gene>
    <name evidence="2" type="ORF">UE95_015005</name>
</gene>
<accession>A0ABD4UDV3</accession>
<evidence type="ECO:0000313" key="3">
    <source>
        <dbReference type="Proteomes" id="UP000191686"/>
    </source>
</evidence>
<sequence length="71" mass="7753">MMKVAANTERLPRWKDCLVFGFSGLTVLLVLLLSKGADAALWFGGRWGGLTALLLVVTALRQRSDIAHVDL</sequence>